<protein>
    <submittedName>
        <fullName evidence="5">Esterase FE4</fullName>
    </submittedName>
</protein>
<dbReference type="KEGG" id="nlo:107222782"/>
<feature type="signal peptide" evidence="2">
    <location>
        <begin position="1"/>
        <end position="17"/>
    </location>
</feature>
<dbReference type="Proteomes" id="UP000829291">
    <property type="component" value="Chromosome 4"/>
</dbReference>
<dbReference type="RefSeq" id="XP_015517773.2">
    <property type="nucleotide sequence ID" value="XM_015662287.2"/>
</dbReference>
<dbReference type="InterPro" id="IPR002018">
    <property type="entry name" value="CarbesteraseB"/>
</dbReference>
<feature type="domain" description="Carboxylesterase type B" evidence="3">
    <location>
        <begin position="23"/>
        <end position="542"/>
    </location>
</feature>
<dbReference type="InterPro" id="IPR019819">
    <property type="entry name" value="Carboxylesterase_B_CS"/>
</dbReference>
<dbReference type="InterPro" id="IPR029058">
    <property type="entry name" value="AB_hydrolase_fold"/>
</dbReference>
<evidence type="ECO:0000256" key="2">
    <source>
        <dbReference type="SAM" id="SignalP"/>
    </source>
</evidence>
<keyword evidence="2" id="KW-0732">Signal</keyword>
<dbReference type="InParanoid" id="A0A6J0BUS9"/>
<keyword evidence="1" id="KW-0325">Glycoprotein</keyword>
<dbReference type="PROSITE" id="PS00941">
    <property type="entry name" value="CARBOXYLESTERASE_B_2"/>
    <property type="match status" value="1"/>
</dbReference>
<organism evidence="5">
    <name type="scientific">Neodiprion lecontei</name>
    <name type="common">Redheaded pine sawfly</name>
    <dbReference type="NCBI Taxonomy" id="441921"/>
    <lineage>
        <taxon>Eukaryota</taxon>
        <taxon>Metazoa</taxon>
        <taxon>Ecdysozoa</taxon>
        <taxon>Arthropoda</taxon>
        <taxon>Hexapoda</taxon>
        <taxon>Insecta</taxon>
        <taxon>Pterygota</taxon>
        <taxon>Neoptera</taxon>
        <taxon>Endopterygota</taxon>
        <taxon>Hymenoptera</taxon>
        <taxon>Tenthredinoidea</taxon>
        <taxon>Diprionidae</taxon>
        <taxon>Diprioninae</taxon>
        <taxon>Neodiprion</taxon>
    </lineage>
</organism>
<proteinExistence type="predicted"/>
<name>A0A6J0BUS9_NEOLC</name>
<dbReference type="Pfam" id="PF00135">
    <property type="entry name" value="COesterase"/>
    <property type="match status" value="1"/>
</dbReference>
<keyword evidence="4" id="KW-1185">Reference proteome</keyword>
<sequence length="590" mass="67257">MWRSVIVIFISLGIVWSHNRLPPRVTTQYGTYVGVWTETVSKQPIASFLGIPYAEKPVDHLRFKKPVPWTDHWRRGRNATQYRGPCLSIEGSGKGSEDCLYLNIFTRQEIQNSKREINSTKRAVMVFVINDIFGNNDNSLYKPDYLLEHDIILITVNYRLDFFGFFTTGNHVAPGNNGLKDILEALRWIQENVAAFGGDQNRVTLMGHGLGAGAVHLLALSKKSEGLFHGYITQSGAAHMPWSYRLHATAVNTSLEFAASLNCTRDTKWEIVQCLRKIENFTSNEDDLEIVRGWNRFGPTDEPESDEAVITDHPQTLMSEGKARDIPWLTGVVADEGLVVTILFHKNESLCHWELTENFEEIVKAVTNCEYSVKNTTKYANELLNFYFDDNVAINCATNFVEFAGDAVVNWPVHNAVSIQAKNMKSPVYFYKFNYIGTFTATQKDDDLKNYGVCHGDDLNYLFSLLNELHAKDLQLSDTSNDTSMKYYVTEMWANFTKNGIPVLSYMPEWEPYTEGHAYNEFTQDANFTMKEEFYPDRMKFWTNLNDKLLIIPEKDNSAGSDVRSTGSQCLFETSVVLLLHLLIVIIFAR</sequence>
<evidence type="ECO:0000313" key="4">
    <source>
        <dbReference type="Proteomes" id="UP000829291"/>
    </source>
</evidence>
<dbReference type="InterPro" id="IPR050309">
    <property type="entry name" value="Type-B_Carboxylest/Lipase"/>
</dbReference>
<gene>
    <name evidence="5" type="primary">LOC107222782</name>
</gene>
<dbReference type="OrthoDB" id="6846267at2759"/>
<dbReference type="PANTHER" id="PTHR11559">
    <property type="entry name" value="CARBOXYLESTERASE"/>
    <property type="match status" value="1"/>
</dbReference>
<feature type="chain" id="PRO_5045821408" evidence="2">
    <location>
        <begin position="18"/>
        <end position="590"/>
    </location>
</feature>
<reference evidence="5" key="1">
    <citation type="submission" date="2025-08" db="UniProtKB">
        <authorList>
            <consortium name="RefSeq"/>
        </authorList>
    </citation>
    <scope>IDENTIFICATION</scope>
    <source>
        <tissue evidence="5">Thorax and Abdomen</tissue>
    </source>
</reference>
<accession>A0A6J0BUS9</accession>
<evidence type="ECO:0000256" key="1">
    <source>
        <dbReference type="ARBA" id="ARBA00023180"/>
    </source>
</evidence>
<evidence type="ECO:0000259" key="3">
    <source>
        <dbReference type="Pfam" id="PF00135"/>
    </source>
</evidence>
<evidence type="ECO:0000313" key="5">
    <source>
        <dbReference type="RefSeq" id="XP_015517773.2"/>
    </source>
</evidence>
<dbReference type="Gene3D" id="3.40.50.1820">
    <property type="entry name" value="alpha/beta hydrolase"/>
    <property type="match status" value="1"/>
</dbReference>
<dbReference type="SUPFAM" id="SSF53474">
    <property type="entry name" value="alpha/beta-Hydrolases"/>
    <property type="match status" value="1"/>
</dbReference>
<dbReference type="GeneID" id="107222782"/>